<dbReference type="GO" id="GO:0008270">
    <property type="term" value="F:zinc ion binding"/>
    <property type="evidence" value="ECO:0007669"/>
    <property type="project" value="UniProtKB-KW"/>
</dbReference>
<dbReference type="InterPro" id="IPR029071">
    <property type="entry name" value="Ubiquitin-like_domsf"/>
</dbReference>
<evidence type="ECO:0000256" key="1">
    <source>
        <dbReference type="ARBA" id="ARBA00004496"/>
    </source>
</evidence>
<keyword evidence="8" id="KW-0862">Zinc</keyword>
<dbReference type="SMART" id="SM00109">
    <property type="entry name" value="C1"/>
    <property type="match status" value="2"/>
</dbReference>
<keyword evidence="5" id="KW-0479">Metal-binding</keyword>
<evidence type="ECO:0000259" key="18">
    <source>
        <dbReference type="PROSITE" id="PS51456"/>
    </source>
</evidence>
<dbReference type="SUPFAM" id="SSF57889">
    <property type="entry name" value="Cysteine-rich domain"/>
    <property type="match status" value="2"/>
</dbReference>
<feature type="compositionally biased region" description="Polar residues" evidence="15">
    <location>
        <begin position="1056"/>
        <end position="1065"/>
    </location>
</feature>
<keyword evidence="7" id="KW-0863">Zinc-finger</keyword>
<keyword evidence="9 14" id="KW-0067">ATP-binding</keyword>
<dbReference type="Gene3D" id="6.20.240.20">
    <property type="match status" value="1"/>
</dbReference>
<dbReference type="STRING" id="318479.A0A0N4UHH6"/>
<dbReference type="Pfam" id="PF00612">
    <property type="entry name" value="IQ"/>
    <property type="match status" value="2"/>
</dbReference>
<evidence type="ECO:0000259" key="16">
    <source>
        <dbReference type="PROSITE" id="PS50081"/>
    </source>
</evidence>
<dbReference type="InterPro" id="IPR036961">
    <property type="entry name" value="Kinesin_motor_dom_sf"/>
</dbReference>
<sequence length="1788" mass="205669">MSFDLYPVSNLNSGLFPRRSLTLTTDDSHVQTVTIFLHEFNPESCADHMKIDLHKRTTTEELIEKVLTQRSDLMGNIPEDFDLYEVMGTVDGQTFKERKLDKGEYPVALQMLWHKGSSSLAGGIHLGSSDASSTIDSFLAKFLTQPQDREYADLCMLPELTEQTLLDNLRDRFNSGHIYTYIGPILVAVNPFQFYPIYNPKYARLYCQSRRLGSLPPHIFAIADITYHNMLRIKENQCIVISGESGSGKTESTNFLLHHLTTLSQKGSTGSSVEQILLSAGPVLEAFGNAMTVQNNNSSRFGKFIRVNYRENGMVLGASVEIYLLEKSRIISQAKDERNYHVFYYLLKGASEEERQHHFLLQATDYNYLNQSNYRTAECVNEKSEYERLKLAMDSVGFSRISQKNMFSVLSAVLLLGNTEYVKRPGYHSDENAYIENGELIGIISELLQIKASNLQQALTMRRTVLKSEVVITRYSVNEAVNTRDAMAKCLYNALFHWIVLRINHALLKRESILDIFGFEDVGAKWNSFEQLCINYANEHLQAYFNQHIFQFEQEEYCKEGISWTNIEYIDNTECVQLFQNKPCGILRLIDEESNINNGTDLSMLDKLNHFLKNNEYYETPQKKEPAFIIAHYAGKVKYQIKGFREKNMDLMRQDVLMVLKNSKSAFVRELVGDDPVAIFHWSTIRATFRAINAFRQSTRGAKRTSEDTHSNICDIEKPISKKISDSHLNAFLRGEISPEIVPDFCDKSVFKAVKLRALKQPAKMREERYNTLKILQIANKFDDNIILRQLRYTGMLETVRIRRAGYSFRIEYNDFIKQYRVLLSNDLRSTKEDVKEFFLQHPLIESDRIQFGITKIFMRDSEKLLIDDQLHRIIMQHIETLQHWFRAFLARAKYLKLRKAIIVLQALARGMLVRNRLQERINAAIIIQSNWKRFLAERRYRQIRNTIITIQSMHKGNQMKIRYENMKKASKKTNVPKFGITNIVKKKSLAMFDLNDPESLAIFAVSDDEDEDASVISNSSSFLYENEDEGHDSTISDTSEAHSDKIEADFKRRQSLATTSSSTKLRMLRRAASTENDRIVSKDEASAEPQSPETKHKSRRMGFTKAKKQLKAFLIRRNDLGTSDDDERNDVAAEESNGASRIRKTHSIKMARLHRSEHCALCNKNLTGILGLNHKCTNCKLSFHKECVNFASSIPCQMIDLSSNRHDITPPKKPLHPSKMQYGLAPLSIQSPKKFNLFKTKQQTDPMDLVIESVEDLKQFSAYIAYKLKSIEKNINRRDTAVDAIFKEAVKEFRLELISNEPHLQESKTVLKYRDLIANFEGSLTKVSNNEQVRFPTTLGVNAFRGFVNSYVQERKLKCAPKKASVLQNVRKKRRKSDATLHYKGHRFKLDLIHLPTCCEVCEGFMWNTDKMYTCARCNATCHKKCHSKISKVCRTSPSPSSGKRFFGANLNTLVNDDRKIPVVIDKLFATIEVHALYVEGIYRKSAAIAQVRNARNSIENSSSFEDLCFNDMPVHVMATLVKCFFRELPEPLITFDLYENFLNASEVEEKHERIRCLSVIVELLPRCNKAVLDRLVYHLARIAQQESVNKMNSSNLALIFAPCILRNNQIVHAQEQLRDINRQAICVQSLIDGKLKQFRSAINELVSLEHVSDKITKNLQLLDEHKNLENITGKHMQNIDTARQLFIEQLDFLDNEKEKLIQDFPPLAPVASSEDLSSSDEHSNNNFAFKGHRQEEYALDLETPPIFCTLKNLSSTRPRNLKKRSPSNQFRRSIKNDLCSFDIIIL</sequence>
<keyword evidence="21" id="KW-1185">Reference proteome</keyword>
<dbReference type="PROSITE" id="PS00479">
    <property type="entry name" value="ZF_DAG_PE_1"/>
    <property type="match status" value="2"/>
</dbReference>
<dbReference type="CDD" id="cd00029">
    <property type="entry name" value="C1"/>
    <property type="match status" value="1"/>
</dbReference>
<feature type="binding site" evidence="14">
    <location>
        <begin position="243"/>
        <end position="250"/>
    </location>
    <ligand>
        <name>ATP</name>
        <dbReference type="ChEBI" id="CHEBI:30616"/>
    </ligand>
</feature>
<dbReference type="SMART" id="SM00242">
    <property type="entry name" value="MYSc"/>
    <property type="match status" value="1"/>
</dbReference>
<dbReference type="GO" id="GO:0016459">
    <property type="term" value="C:myosin complex"/>
    <property type="evidence" value="ECO:0007669"/>
    <property type="project" value="UniProtKB-KW"/>
</dbReference>
<comment type="caution">
    <text evidence="14">Lacks conserved residue(s) required for the propagation of feature annotation.</text>
</comment>
<evidence type="ECO:0000256" key="7">
    <source>
        <dbReference type="ARBA" id="ARBA00022771"/>
    </source>
</evidence>
<evidence type="ECO:0000256" key="11">
    <source>
        <dbReference type="ARBA" id="ARBA00023123"/>
    </source>
</evidence>
<dbReference type="Gene3D" id="1.10.555.10">
    <property type="entry name" value="Rho GTPase activation protein"/>
    <property type="match status" value="1"/>
</dbReference>
<keyword evidence="3" id="KW-0343">GTPase activation</keyword>
<dbReference type="GO" id="GO:0000146">
    <property type="term" value="F:microfilament motor activity"/>
    <property type="evidence" value="ECO:0007669"/>
    <property type="project" value="InterPro"/>
</dbReference>
<evidence type="ECO:0000256" key="6">
    <source>
        <dbReference type="ARBA" id="ARBA00022741"/>
    </source>
</evidence>
<proteinExistence type="inferred from homology"/>
<dbReference type="Pfam" id="PF00063">
    <property type="entry name" value="Myosin_head"/>
    <property type="match status" value="2"/>
</dbReference>
<dbReference type="WBParaSite" id="DME_0000700901-mRNA-1">
    <property type="protein sequence ID" value="DME_0000700901-mRNA-1"/>
    <property type="gene ID" value="DME_0000700901"/>
</dbReference>
<gene>
    <name evidence="19" type="ORF">DME_LOCUS9808</name>
</gene>
<dbReference type="Gene3D" id="1.20.58.530">
    <property type="match status" value="1"/>
</dbReference>
<dbReference type="CDD" id="cd20818">
    <property type="entry name" value="C1_Myosin-IX"/>
    <property type="match status" value="1"/>
</dbReference>
<dbReference type="Gene3D" id="3.30.60.20">
    <property type="match status" value="2"/>
</dbReference>
<dbReference type="Pfam" id="PF00620">
    <property type="entry name" value="RhoGAP"/>
    <property type="match status" value="1"/>
</dbReference>
<dbReference type="InterPro" id="IPR001609">
    <property type="entry name" value="Myosin_head_motor_dom-like"/>
</dbReference>
<evidence type="ECO:0000256" key="14">
    <source>
        <dbReference type="PROSITE-ProRule" id="PRU00782"/>
    </source>
</evidence>
<dbReference type="Gene3D" id="3.40.850.10">
    <property type="entry name" value="Kinesin motor domain"/>
    <property type="match status" value="1"/>
</dbReference>
<organism evidence="20 22">
    <name type="scientific">Dracunculus medinensis</name>
    <name type="common">Guinea worm</name>
    <dbReference type="NCBI Taxonomy" id="318479"/>
    <lineage>
        <taxon>Eukaryota</taxon>
        <taxon>Metazoa</taxon>
        <taxon>Ecdysozoa</taxon>
        <taxon>Nematoda</taxon>
        <taxon>Chromadorea</taxon>
        <taxon>Rhabditida</taxon>
        <taxon>Spirurina</taxon>
        <taxon>Dracunculoidea</taxon>
        <taxon>Dracunculidae</taxon>
        <taxon>Dracunculus</taxon>
    </lineage>
</organism>
<dbReference type="InterPro" id="IPR046349">
    <property type="entry name" value="C1-like_sf"/>
</dbReference>
<evidence type="ECO:0000313" key="20">
    <source>
        <dbReference type="Proteomes" id="UP000038040"/>
    </source>
</evidence>
<evidence type="ECO:0000256" key="12">
    <source>
        <dbReference type="ARBA" id="ARBA00023175"/>
    </source>
</evidence>
<feature type="compositionally biased region" description="Basic and acidic residues" evidence="15">
    <location>
        <begin position="1076"/>
        <end position="1086"/>
    </location>
</feature>
<feature type="domain" description="Phorbol-ester/DAG-type" evidence="16">
    <location>
        <begin position="1386"/>
        <end position="1435"/>
    </location>
</feature>
<dbReference type="PANTHER" id="PTHR46184">
    <property type="entry name" value="UNCONVENTIONAL MYOSIN-IXB-LIKE PROTEIN"/>
    <property type="match status" value="1"/>
</dbReference>
<name>A0A0N4UHH6_DRAME</name>
<feature type="region of interest" description="Disordered" evidence="15">
    <location>
        <begin position="1049"/>
        <end position="1104"/>
    </location>
</feature>
<evidence type="ECO:0000313" key="19">
    <source>
        <dbReference type="EMBL" id="VDN59835.1"/>
    </source>
</evidence>
<dbReference type="SMART" id="SM00324">
    <property type="entry name" value="RhoGAP"/>
    <property type="match status" value="1"/>
</dbReference>
<dbReference type="Proteomes" id="UP000274756">
    <property type="component" value="Unassembled WGS sequence"/>
</dbReference>
<dbReference type="InterPro" id="IPR008936">
    <property type="entry name" value="Rho_GTPase_activation_prot"/>
</dbReference>
<keyword evidence="10" id="KW-0175">Coiled coil</keyword>
<feature type="domain" description="Myosin motor" evidence="18">
    <location>
        <begin position="149"/>
        <end position="872"/>
    </location>
</feature>
<dbReference type="PROSITE" id="PS50096">
    <property type="entry name" value="IQ"/>
    <property type="match status" value="3"/>
</dbReference>
<dbReference type="InterPro" id="IPR000159">
    <property type="entry name" value="RA_dom"/>
</dbReference>
<dbReference type="PRINTS" id="PR00193">
    <property type="entry name" value="MYOSINHEAVY"/>
</dbReference>
<dbReference type="Proteomes" id="UP000038040">
    <property type="component" value="Unplaced"/>
</dbReference>
<dbReference type="PROSITE" id="PS50238">
    <property type="entry name" value="RHOGAP"/>
    <property type="match status" value="1"/>
</dbReference>
<dbReference type="FunFam" id="1.10.10.820:FF:000001">
    <property type="entry name" value="Myosin heavy chain"/>
    <property type="match status" value="1"/>
</dbReference>
<keyword evidence="13 14" id="KW-0009">Actin-binding</keyword>
<evidence type="ECO:0000259" key="17">
    <source>
        <dbReference type="PROSITE" id="PS50238"/>
    </source>
</evidence>
<feature type="domain" description="Rho-GAP" evidence="17">
    <location>
        <begin position="1450"/>
        <end position="1640"/>
    </location>
</feature>
<evidence type="ECO:0000256" key="8">
    <source>
        <dbReference type="ARBA" id="ARBA00022833"/>
    </source>
</evidence>
<comment type="similarity">
    <text evidence="2 14">Belongs to the TRAFAC class myosin-kinesin ATPase superfamily. Myosin family.</text>
</comment>
<evidence type="ECO:0000256" key="13">
    <source>
        <dbReference type="ARBA" id="ARBA00023203"/>
    </source>
</evidence>
<dbReference type="InterPro" id="IPR000048">
    <property type="entry name" value="IQ_motif_EF-hand-BS"/>
</dbReference>
<evidence type="ECO:0000256" key="3">
    <source>
        <dbReference type="ARBA" id="ARBA00022468"/>
    </source>
</evidence>
<evidence type="ECO:0000256" key="4">
    <source>
        <dbReference type="ARBA" id="ARBA00022490"/>
    </source>
</evidence>
<keyword evidence="4" id="KW-0963">Cytoplasm</keyword>
<keyword evidence="6 14" id="KW-0547">Nucleotide-binding</keyword>
<comment type="subcellular location">
    <subcellularLocation>
        <location evidence="1">Cytoplasm</location>
    </subcellularLocation>
</comment>
<dbReference type="GO" id="GO:0005524">
    <property type="term" value="F:ATP binding"/>
    <property type="evidence" value="ECO:0007669"/>
    <property type="project" value="UniProtKB-UniRule"/>
</dbReference>
<dbReference type="SUPFAM" id="SSF52540">
    <property type="entry name" value="P-loop containing nucleoside triphosphate hydrolases"/>
    <property type="match status" value="2"/>
</dbReference>
<evidence type="ECO:0000256" key="10">
    <source>
        <dbReference type="ARBA" id="ARBA00023054"/>
    </source>
</evidence>
<accession>A0A0N4UHH6</accession>
<keyword evidence="11 14" id="KW-0518">Myosin</keyword>
<reference evidence="19 21" key="2">
    <citation type="submission" date="2018-11" db="EMBL/GenBank/DDBJ databases">
        <authorList>
            <consortium name="Pathogen Informatics"/>
        </authorList>
    </citation>
    <scope>NUCLEOTIDE SEQUENCE [LARGE SCALE GENOMIC DNA]</scope>
</reference>
<dbReference type="OrthoDB" id="312459at2759"/>
<dbReference type="PANTHER" id="PTHR46184:SF5">
    <property type="entry name" value="UNCONVENTIONAL MYOSIN-IXA-LIKE"/>
    <property type="match status" value="1"/>
</dbReference>
<dbReference type="Gene3D" id="3.10.20.90">
    <property type="entry name" value="Phosphatidylinositol 3-kinase Catalytic Subunit, Chain A, domain 1"/>
    <property type="match status" value="1"/>
</dbReference>
<evidence type="ECO:0000313" key="22">
    <source>
        <dbReference type="WBParaSite" id="DME_0000700901-mRNA-1"/>
    </source>
</evidence>
<evidence type="ECO:0000256" key="9">
    <source>
        <dbReference type="ARBA" id="ARBA00022840"/>
    </source>
</evidence>
<dbReference type="InterPro" id="IPR027417">
    <property type="entry name" value="P-loop_NTPase"/>
</dbReference>
<evidence type="ECO:0000313" key="21">
    <source>
        <dbReference type="Proteomes" id="UP000274756"/>
    </source>
</evidence>
<dbReference type="PROSITE" id="PS50081">
    <property type="entry name" value="ZF_DAG_PE_2"/>
    <property type="match status" value="2"/>
</dbReference>
<dbReference type="GO" id="GO:0005737">
    <property type="term" value="C:cytoplasm"/>
    <property type="evidence" value="ECO:0007669"/>
    <property type="project" value="UniProtKB-SubCell"/>
</dbReference>
<dbReference type="AlphaFoldDB" id="A0A0N4UHH6"/>
<keyword evidence="12 14" id="KW-0505">Motor protein</keyword>
<dbReference type="InterPro" id="IPR002219">
    <property type="entry name" value="PKC_DAG/PE"/>
</dbReference>
<dbReference type="SUPFAM" id="SSF48350">
    <property type="entry name" value="GTPase activation domain, GAP"/>
    <property type="match status" value="1"/>
</dbReference>
<reference evidence="22" key="1">
    <citation type="submission" date="2016-04" db="UniProtKB">
        <authorList>
            <consortium name="WormBaseParasite"/>
        </authorList>
    </citation>
    <scope>IDENTIFICATION</scope>
</reference>
<evidence type="ECO:0000256" key="5">
    <source>
        <dbReference type="ARBA" id="ARBA00022723"/>
    </source>
</evidence>
<dbReference type="InterPro" id="IPR046987">
    <property type="entry name" value="Myo9"/>
</dbReference>
<dbReference type="GO" id="GO:0035556">
    <property type="term" value="P:intracellular signal transduction"/>
    <property type="evidence" value="ECO:0007669"/>
    <property type="project" value="InterPro"/>
</dbReference>
<dbReference type="PROSITE" id="PS51456">
    <property type="entry name" value="MYOSIN_MOTOR"/>
    <property type="match status" value="1"/>
</dbReference>
<dbReference type="Gene3D" id="1.20.120.720">
    <property type="entry name" value="Myosin VI head, motor domain, U50 subdomain"/>
    <property type="match status" value="1"/>
</dbReference>
<dbReference type="SUPFAM" id="SSF54236">
    <property type="entry name" value="Ubiquitin-like"/>
    <property type="match status" value="1"/>
</dbReference>
<dbReference type="EMBL" id="UYYG01001191">
    <property type="protein sequence ID" value="VDN59835.1"/>
    <property type="molecule type" value="Genomic_DNA"/>
</dbReference>
<dbReference type="GO" id="GO:0005884">
    <property type="term" value="C:actin filament"/>
    <property type="evidence" value="ECO:0007669"/>
    <property type="project" value="TreeGrafter"/>
</dbReference>
<dbReference type="Gene3D" id="1.10.10.820">
    <property type="match status" value="1"/>
</dbReference>
<protein>
    <submittedName>
        <fullName evidence="22">Myosin motor domain-containing protein</fullName>
    </submittedName>
</protein>
<feature type="domain" description="Phorbol-ester/DAG-type" evidence="16">
    <location>
        <begin position="1146"/>
        <end position="1197"/>
    </location>
</feature>
<evidence type="ECO:0000256" key="2">
    <source>
        <dbReference type="ARBA" id="ARBA00008314"/>
    </source>
</evidence>
<dbReference type="SMART" id="SM00314">
    <property type="entry name" value="RA"/>
    <property type="match status" value="1"/>
</dbReference>
<dbReference type="Pfam" id="PF00788">
    <property type="entry name" value="RA"/>
    <property type="match status" value="1"/>
</dbReference>
<dbReference type="GO" id="GO:0005096">
    <property type="term" value="F:GTPase activator activity"/>
    <property type="evidence" value="ECO:0007669"/>
    <property type="project" value="UniProtKB-KW"/>
</dbReference>
<dbReference type="FunFam" id="1.20.58.530:FF:000005">
    <property type="entry name" value="unconventional myosin-IXa isoform X1"/>
    <property type="match status" value="1"/>
</dbReference>
<evidence type="ECO:0000256" key="15">
    <source>
        <dbReference type="SAM" id="MobiDB-lite"/>
    </source>
</evidence>
<dbReference type="Gene3D" id="1.20.5.190">
    <property type="match status" value="2"/>
</dbReference>
<dbReference type="SMART" id="SM00015">
    <property type="entry name" value="IQ"/>
    <property type="match status" value="4"/>
</dbReference>
<dbReference type="InterPro" id="IPR000198">
    <property type="entry name" value="RhoGAP_dom"/>
</dbReference>
<dbReference type="GO" id="GO:0051015">
    <property type="term" value="F:actin filament binding"/>
    <property type="evidence" value="ECO:0007669"/>
    <property type="project" value="TreeGrafter"/>
</dbReference>